<reference evidence="2 3" key="1">
    <citation type="submission" date="2024-02" db="EMBL/GenBank/DDBJ databases">
        <authorList>
            <person name="Vignale AGUSTIN F."/>
            <person name="Sosa J E."/>
            <person name="Modenutti C."/>
        </authorList>
    </citation>
    <scope>NUCLEOTIDE SEQUENCE [LARGE SCALE GENOMIC DNA]</scope>
</reference>
<evidence type="ECO:0000313" key="3">
    <source>
        <dbReference type="Proteomes" id="UP001642360"/>
    </source>
</evidence>
<dbReference type="PANTHER" id="PTHR44259">
    <property type="entry name" value="OS07G0183000 PROTEIN-RELATED"/>
    <property type="match status" value="1"/>
</dbReference>
<dbReference type="InterPro" id="IPR001810">
    <property type="entry name" value="F-box_dom"/>
</dbReference>
<organism evidence="2 3">
    <name type="scientific">Ilex paraguariensis</name>
    <name type="common">yerba mate</name>
    <dbReference type="NCBI Taxonomy" id="185542"/>
    <lineage>
        <taxon>Eukaryota</taxon>
        <taxon>Viridiplantae</taxon>
        <taxon>Streptophyta</taxon>
        <taxon>Embryophyta</taxon>
        <taxon>Tracheophyta</taxon>
        <taxon>Spermatophyta</taxon>
        <taxon>Magnoliopsida</taxon>
        <taxon>eudicotyledons</taxon>
        <taxon>Gunneridae</taxon>
        <taxon>Pentapetalae</taxon>
        <taxon>asterids</taxon>
        <taxon>campanulids</taxon>
        <taxon>Aquifoliales</taxon>
        <taxon>Aquifoliaceae</taxon>
        <taxon>Ilex</taxon>
    </lineage>
</organism>
<sequence>MSGEALKGEFSSGWAWLPRDLLDSILDKLVTLFDYFQFSIVCKPWFTVAKHRCLDTIHRKIPLLLLTPRSVEENIGCLVLINSRKHWLFSPHQFKGAQHKLRPKLVLSRPCINPLSGGTIQLPPIVKKFPEVGSAVVDGSLVFKAFLTADPILFPNDYTVVTLCGGWNTLAYVKSGDLSLDQRFLCDFKEGRRTLRFKIFKLQFSPLGRRQTGLRYGQDLQGSAFMAWLPEGLLDSILVKLVTFSDYVRFSVVCKPWHSVGMHRRLNTIHKKIPLLMLPPSTCKPWHSVGMHRRLNTIHKKIKKIPLLMLPPSTPTEEWRALYSVTVNKVYNFKVPSHGWLFTEVENMVLVLINPFSGGTIRLPPIETFAGIEHQKVEVDKIFKASLTADPILYPNDYTIVAIYGYWNDLAYIKSGRVIKLGHTLTYRNSL</sequence>
<gene>
    <name evidence="2" type="ORF">ILEXP_LOCUS10160</name>
</gene>
<protein>
    <recommendedName>
        <fullName evidence="1">F-box domain-containing protein</fullName>
    </recommendedName>
</protein>
<accession>A0ABC8RHG2</accession>
<name>A0ABC8RHG2_9AQUA</name>
<dbReference type="Proteomes" id="UP001642360">
    <property type="component" value="Unassembled WGS sequence"/>
</dbReference>
<dbReference type="PANTHER" id="PTHR44259:SF107">
    <property type="entry name" value="F-BOX PROTEIN SKIP23-LIKE"/>
    <property type="match status" value="1"/>
</dbReference>
<feature type="domain" description="F-box" evidence="1">
    <location>
        <begin position="229"/>
        <end position="270"/>
    </location>
</feature>
<feature type="domain" description="F-box" evidence="1">
    <location>
        <begin position="17"/>
        <end position="58"/>
    </location>
</feature>
<evidence type="ECO:0000313" key="2">
    <source>
        <dbReference type="EMBL" id="CAK9142479.1"/>
    </source>
</evidence>
<dbReference type="InterPro" id="IPR005174">
    <property type="entry name" value="KIB1-4_b-propeller"/>
</dbReference>
<dbReference type="Pfam" id="PF00646">
    <property type="entry name" value="F-box"/>
    <property type="match status" value="2"/>
</dbReference>
<proteinExistence type="predicted"/>
<comment type="caution">
    <text evidence="2">The sequence shown here is derived from an EMBL/GenBank/DDBJ whole genome shotgun (WGS) entry which is preliminary data.</text>
</comment>
<dbReference type="SUPFAM" id="SSF81383">
    <property type="entry name" value="F-box domain"/>
    <property type="match status" value="2"/>
</dbReference>
<keyword evidence="3" id="KW-1185">Reference proteome</keyword>
<evidence type="ECO:0000259" key="1">
    <source>
        <dbReference type="SMART" id="SM00256"/>
    </source>
</evidence>
<dbReference type="InterPro" id="IPR036047">
    <property type="entry name" value="F-box-like_dom_sf"/>
</dbReference>
<dbReference type="InterPro" id="IPR050942">
    <property type="entry name" value="F-box_BR-signaling"/>
</dbReference>
<dbReference type="AlphaFoldDB" id="A0ABC8RHG2"/>
<dbReference type="Pfam" id="PF03478">
    <property type="entry name" value="Beta-prop_KIB1-4"/>
    <property type="match status" value="1"/>
</dbReference>
<dbReference type="SMART" id="SM00256">
    <property type="entry name" value="FBOX"/>
    <property type="match status" value="2"/>
</dbReference>
<dbReference type="EMBL" id="CAUOFW020001225">
    <property type="protein sequence ID" value="CAK9142479.1"/>
    <property type="molecule type" value="Genomic_DNA"/>
</dbReference>